<dbReference type="CDD" id="cd00773">
    <property type="entry name" value="HisRS-like_core"/>
    <property type="match status" value="1"/>
</dbReference>
<evidence type="ECO:0000256" key="6">
    <source>
        <dbReference type="ARBA" id="ARBA00047639"/>
    </source>
</evidence>
<keyword evidence="5 7" id="KW-0030">Aminoacyl-tRNA synthetase</keyword>
<dbReference type="Gene3D" id="3.40.50.800">
    <property type="entry name" value="Anticodon-binding domain"/>
    <property type="match status" value="1"/>
</dbReference>
<evidence type="ECO:0000256" key="7">
    <source>
        <dbReference type="HAMAP-Rule" id="MF_00127"/>
    </source>
</evidence>
<keyword evidence="2 7" id="KW-0547">Nucleotide-binding</keyword>
<dbReference type="InterPro" id="IPR004154">
    <property type="entry name" value="Anticodon-bd"/>
</dbReference>
<sequence>MSNNIRKPQTLKGFRDFLPNEARKRAYVISVFKNIFESFGFEPLETPALEYQSLLLGKYGEEADKLVYTFDDKGGRAVALRYDQTVPTARVLAQYQMQLGLPFKRYQIQPVWRADKPQKGRYREFLQCDPDIFGSSSSLADTEIIVVSSQILQQLGFKKFQILVNDRSILFAIMNRSQIPENEQLSVIQTLDKLDKKSKTEVIEELKKKRLSEDKIQMIFTAIDEANPSDNLEKIIKYALALGVTKETIIFRPYLARGLDYYTDSIFELLIEGYDVGSVGGGGRYNKLIKQISGVSIPAVGIAFGFDRIVEAIDQFSLWPKDMQQTTVLITIFNQELIYQSIKVAQELRKENIALELYPDESTKLDKQLKYADRKGFQYAIIIGPEENDQNKIKLKNMTTGKQETLSVDEVIKRLYENQSK</sequence>
<comment type="caution">
    <text evidence="10">The sequence shown here is derived from an EMBL/GenBank/DDBJ whole genome shotgun (WGS) entry which is preliminary data.</text>
</comment>
<dbReference type="Gene3D" id="3.30.930.10">
    <property type="entry name" value="Bira Bifunctional Protein, Domain 2"/>
    <property type="match status" value="1"/>
</dbReference>
<dbReference type="GO" id="GO:0005737">
    <property type="term" value="C:cytoplasm"/>
    <property type="evidence" value="ECO:0007669"/>
    <property type="project" value="UniProtKB-SubCell"/>
</dbReference>
<dbReference type="PIRSF" id="PIRSF001549">
    <property type="entry name" value="His-tRNA_synth"/>
    <property type="match status" value="1"/>
</dbReference>
<dbReference type="InterPro" id="IPR015807">
    <property type="entry name" value="His-tRNA-ligase"/>
</dbReference>
<gene>
    <name evidence="7" type="primary">hisS</name>
    <name evidence="10" type="ORF">A3H78_04755</name>
</gene>
<dbReference type="Proteomes" id="UP000177418">
    <property type="component" value="Unassembled WGS sequence"/>
</dbReference>
<reference evidence="10 11" key="1">
    <citation type="journal article" date="2016" name="Nat. Commun.">
        <title>Thousands of microbial genomes shed light on interconnected biogeochemical processes in an aquifer system.</title>
        <authorList>
            <person name="Anantharaman K."/>
            <person name="Brown C.T."/>
            <person name="Hug L.A."/>
            <person name="Sharon I."/>
            <person name="Castelle C.J."/>
            <person name="Probst A.J."/>
            <person name="Thomas B.C."/>
            <person name="Singh A."/>
            <person name="Wilkins M.J."/>
            <person name="Karaoz U."/>
            <person name="Brodie E.L."/>
            <person name="Williams K.H."/>
            <person name="Hubbard S.S."/>
            <person name="Banfield J.F."/>
        </authorList>
    </citation>
    <scope>NUCLEOTIDE SEQUENCE [LARGE SCALE GENOMIC DNA]</scope>
</reference>
<feature type="binding site" evidence="8">
    <location>
        <begin position="83"/>
        <end position="85"/>
    </location>
    <ligand>
        <name>L-histidine</name>
        <dbReference type="ChEBI" id="CHEBI:57595"/>
    </ligand>
</feature>
<dbReference type="PROSITE" id="PS50862">
    <property type="entry name" value="AA_TRNA_LIGASE_II"/>
    <property type="match status" value="1"/>
</dbReference>
<evidence type="ECO:0000256" key="5">
    <source>
        <dbReference type="ARBA" id="ARBA00023146"/>
    </source>
</evidence>
<dbReference type="GO" id="GO:0004821">
    <property type="term" value="F:histidine-tRNA ligase activity"/>
    <property type="evidence" value="ECO:0007669"/>
    <property type="project" value="UniProtKB-UniRule"/>
</dbReference>
<keyword evidence="4 7" id="KW-0648">Protein biosynthesis</keyword>
<dbReference type="SUPFAM" id="SSF55681">
    <property type="entry name" value="Class II aaRS and biotin synthetases"/>
    <property type="match status" value="1"/>
</dbReference>
<evidence type="ECO:0000256" key="3">
    <source>
        <dbReference type="ARBA" id="ARBA00022840"/>
    </source>
</evidence>
<feature type="binding site" evidence="8">
    <location>
        <position position="113"/>
    </location>
    <ligand>
        <name>L-histidine</name>
        <dbReference type="ChEBI" id="CHEBI:57595"/>
    </ligand>
</feature>
<keyword evidence="3 7" id="KW-0067">ATP-binding</keyword>
<keyword evidence="7 10" id="KW-0436">Ligase</keyword>
<evidence type="ECO:0000256" key="2">
    <source>
        <dbReference type="ARBA" id="ARBA00022741"/>
    </source>
</evidence>
<evidence type="ECO:0000256" key="8">
    <source>
        <dbReference type="PIRSR" id="PIRSR001549-1"/>
    </source>
</evidence>
<name>A0A1F7JD42_9BACT</name>
<evidence type="ECO:0000259" key="9">
    <source>
        <dbReference type="PROSITE" id="PS50862"/>
    </source>
</evidence>
<dbReference type="SUPFAM" id="SSF52954">
    <property type="entry name" value="Class II aaRS ABD-related"/>
    <property type="match status" value="1"/>
</dbReference>
<dbReference type="HAMAP" id="MF_00127">
    <property type="entry name" value="His_tRNA_synth"/>
    <property type="match status" value="1"/>
</dbReference>
<feature type="binding site" evidence="8">
    <location>
        <position position="127"/>
    </location>
    <ligand>
        <name>L-histidine</name>
        <dbReference type="ChEBI" id="CHEBI:57595"/>
    </ligand>
</feature>
<comment type="similarity">
    <text evidence="1 7">Belongs to the class-II aminoacyl-tRNA synthetase family.</text>
</comment>
<dbReference type="GO" id="GO:0005524">
    <property type="term" value="F:ATP binding"/>
    <property type="evidence" value="ECO:0007669"/>
    <property type="project" value="UniProtKB-UniRule"/>
</dbReference>
<dbReference type="EC" id="6.1.1.21" evidence="7"/>
<dbReference type="Pfam" id="PF03129">
    <property type="entry name" value="HGTP_anticodon"/>
    <property type="match status" value="1"/>
</dbReference>
<feature type="binding site" evidence="8">
    <location>
        <position position="131"/>
    </location>
    <ligand>
        <name>L-histidine</name>
        <dbReference type="ChEBI" id="CHEBI:57595"/>
    </ligand>
</feature>
<feature type="binding site" evidence="8">
    <location>
        <position position="257"/>
    </location>
    <ligand>
        <name>L-histidine</name>
        <dbReference type="ChEBI" id="CHEBI:57595"/>
    </ligand>
</feature>
<dbReference type="InterPro" id="IPR004516">
    <property type="entry name" value="HisRS/HisZ"/>
</dbReference>
<organism evidence="10 11">
    <name type="scientific">Candidatus Roizmanbacteria bacterium RIFCSPLOWO2_02_FULL_36_11</name>
    <dbReference type="NCBI Taxonomy" id="1802071"/>
    <lineage>
        <taxon>Bacteria</taxon>
        <taxon>Candidatus Roizmaniibacteriota</taxon>
    </lineage>
</organism>
<dbReference type="InterPro" id="IPR041715">
    <property type="entry name" value="HisRS-like_core"/>
</dbReference>
<keyword evidence="7" id="KW-0963">Cytoplasm</keyword>
<evidence type="ECO:0000313" key="10">
    <source>
        <dbReference type="EMBL" id="OGK53506.1"/>
    </source>
</evidence>
<evidence type="ECO:0000256" key="4">
    <source>
        <dbReference type="ARBA" id="ARBA00022917"/>
    </source>
</evidence>
<dbReference type="PANTHER" id="PTHR11476">
    <property type="entry name" value="HISTIDYL-TRNA SYNTHETASE"/>
    <property type="match status" value="1"/>
</dbReference>
<dbReference type="Pfam" id="PF13393">
    <property type="entry name" value="tRNA-synt_His"/>
    <property type="match status" value="1"/>
</dbReference>
<protein>
    <recommendedName>
        <fullName evidence="7">Histidine--tRNA ligase</fullName>
        <ecNumber evidence="7">6.1.1.21</ecNumber>
    </recommendedName>
    <alternativeName>
        <fullName evidence="7">Histidyl-tRNA synthetase</fullName>
        <shortName evidence="7">HisRS</shortName>
    </alternativeName>
</protein>
<proteinExistence type="inferred from homology"/>
<dbReference type="NCBIfam" id="TIGR00442">
    <property type="entry name" value="hisS"/>
    <property type="match status" value="1"/>
</dbReference>
<accession>A0A1F7JD42</accession>
<dbReference type="InterPro" id="IPR036621">
    <property type="entry name" value="Anticodon-bd_dom_sf"/>
</dbReference>
<dbReference type="PANTHER" id="PTHR11476:SF7">
    <property type="entry name" value="HISTIDINE--TRNA LIGASE"/>
    <property type="match status" value="1"/>
</dbReference>
<evidence type="ECO:0000256" key="1">
    <source>
        <dbReference type="ARBA" id="ARBA00008226"/>
    </source>
</evidence>
<dbReference type="GO" id="GO:0006427">
    <property type="term" value="P:histidyl-tRNA aminoacylation"/>
    <property type="evidence" value="ECO:0007669"/>
    <property type="project" value="UniProtKB-UniRule"/>
</dbReference>
<dbReference type="EMBL" id="MGAV01000018">
    <property type="protein sequence ID" value="OGK53506.1"/>
    <property type="molecule type" value="Genomic_DNA"/>
</dbReference>
<dbReference type="InterPro" id="IPR045864">
    <property type="entry name" value="aa-tRNA-synth_II/BPL/LPL"/>
</dbReference>
<feature type="binding site" evidence="8">
    <location>
        <begin position="261"/>
        <end position="262"/>
    </location>
    <ligand>
        <name>L-histidine</name>
        <dbReference type="ChEBI" id="CHEBI:57595"/>
    </ligand>
</feature>
<dbReference type="InterPro" id="IPR006195">
    <property type="entry name" value="aa-tRNA-synth_II"/>
</dbReference>
<comment type="subunit">
    <text evidence="7">Homodimer.</text>
</comment>
<comment type="catalytic activity">
    <reaction evidence="6 7">
        <text>tRNA(His) + L-histidine + ATP = L-histidyl-tRNA(His) + AMP + diphosphate + H(+)</text>
        <dbReference type="Rhea" id="RHEA:17313"/>
        <dbReference type="Rhea" id="RHEA-COMP:9665"/>
        <dbReference type="Rhea" id="RHEA-COMP:9689"/>
        <dbReference type="ChEBI" id="CHEBI:15378"/>
        <dbReference type="ChEBI" id="CHEBI:30616"/>
        <dbReference type="ChEBI" id="CHEBI:33019"/>
        <dbReference type="ChEBI" id="CHEBI:57595"/>
        <dbReference type="ChEBI" id="CHEBI:78442"/>
        <dbReference type="ChEBI" id="CHEBI:78527"/>
        <dbReference type="ChEBI" id="CHEBI:456215"/>
        <dbReference type="EC" id="6.1.1.21"/>
    </reaction>
</comment>
<comment type="subcellular location">
    <subcellularLocation>
        <location evidence="7">Cytoplasm</location>
    </subcellularLocation>
</comment>
<evidence type="ECO:0000313" key="11">
    <source>
        <dbReference type="Proteomes" id="UP000177418"/>
    </source>
</evidence>
<dbReference type="AlphaFoldDB" id="A0A1F7JD42"/>
<feature type="domain" description="Aminoacyl-transfer RNA synthetases class-II family profile" evidence="9">
    <location>
        <begin position="1"/>
        <end position="313"/>
    </location>
</feature>